<evidence type="ECO:0000256" key="1">
    <source>
        <dbReference type="ARBA" id="ARBA00022723"/>
    </source>
</evidence>
<dbReference type="GO" id="GO:0050270">
    <property type="term" value="F:S-adenosylhomocysteine deaminase activity"/>
    <property type="evidence" value="ECO:0007669"/>
    <property type="project" value="UniProtKB-UniRule"/>
</dbReference>
<feature type="domain" description="Amidohydrolase-related" evidence="5">
    <location>
        <begin position="60"/>
        <end position="405"/>
    </location>
</feature>
<protein>
    <recommendedName>
        <fullName evidence="4">5-methylthioadenosine/S-adenosylhomocysteine deaminase</fullName>
        <shortName evidence="4">MTA/SAH deaminase</shortName>
        <ecNumber evidence="4">3.5.4.28</ecNumber>
        <ecNumber evidence="4">3.5.4.31</ecNumber>
    </recommendedName>
</protein>
<evidence type="ECO:0000256" key="3">
    <source>
        <dbReference type="ARBA" id="ARBA00022833"/>
    </source>
</evidence>
<feature type="binding site" evidence="4">
    <location>
        <position position="305"/>
    </location>
    <ligand>
        <name>substrate</name>
    </ligand>
</feature>
<comment type="catalytic activity">
    <reaction evidence="4">
        <text>S-adenosyl-L-homocysteine + H2O + H(+) = S-inosyl-L-homocysteine + NH4(+)</text>
        <dbReference type="Rhea" id="RHEA:20716"/>
        <dbReference type="ChEBI" id="CHEBI:15377"/>
        <dbReference type="ChEBI" id="CHEBI:15378"/>
        <dbReference type="ChEBI" id="CHEBI:28938"/>
        <dbReference type="ChEBI" id="CHEBI:57856"/>
        <dbReference type="ChEBI" id="CHEBI:57985"/>
        <dbReference type="EC" id="3.5.4.28"/>
    </reaction>
</comment>
<evidence type="ECO:0000256" key="2">
    <source>
        <dbReference type="ARBA" id="ARBA00022801"/>
    </source>
</evidence>
<keyword evidence="1 4" id="KW-0479">Metal-binding</keyword>
<dbReference type="InterPro" id="IPR011059">
    <property type="entry name" value="Metal-dep_hydrolase_composite"/>
</dbReference>
<dbReference type="InterPro" id="IPR032466">
    <property type="entry name" value="Metal_Hydrolase"/>
</dbReference>
<comment type="cofactor">
    <cofactor evidence="4">
        <name>Zn(2+)</name>
        <dbReference type="ChEBI" id="CHEBI:29105"/>
    </cofactor>
    <text evidence="4">Binds 1 zinc ion per subunit.</text>
</comment>
<feature type="binding site" evidence="4">
    <location>
        <position position="98"/>
    </location>
    <ligand>
        <name>substrate</name>
    </ligand>
</feature>
<dbReference type="InterPro" id="IPR006680">
    <property type="entry name" value="Amidohydro-rel"/>
</dbReference>
<dbReference type="Gene3D" id="2.30.40.10">
    <property type="entry name" value="Urease, subunit C, domain 1"/>
    <property type="match status" value="1"/>
</dbReference>
<feature type="binding site" evidence="4">
    <location>
        <position position="71"/>
    </location>
    <ligand>
        <name>Zn(2+)</name>
        <dbReference type="ChEBI" id="CHEBI:29105"/>
    </ligand>
</feature>
<dbReference type="OrthoDB" id="9807210at2"/>
<comment type="catalytic activity">
    <reaction evidence="4">
        <text>S-methyl-5'-thioadenosine + H2O + H(+) = S-methyl-5'-thioinosine + NH4(+)</text>
        <dbReference type="Rhea" id="RHEA:25025"/>
        <dbReference type="ChEBI" id="CHEBI:15377"/>
        <dbReference type="ChEBI" id="CHEBI:15378"/>
        <dbReference type="ChEBI" id="CHEBI:17509"/>
        <dbReference type="ChEBI" id="CHEBI:28938"/>
        <dbReference type="ChEBI" id="CHEBI:48595"/>
        <dbReference type="EC" id="3.5.4.31"/>
    </reaction>
</comment>
<feature type="binding site" evidence="4">
    <location>
        <position position="190"/>
    </location>
    <ligand>
        <name>substrate</name>
    </ligand>
</feature>
<evidence type="ECO:0000259" key="5">
    <source>
        <dbReference type="Pfam" id="PF01979"/>
    </source>
</evidence>
<reference evidence="7" key="1">
    <citation type="submission" date="2016-10" db="EMBL/GenBank/DDBJ databases">
        <authorList>
            <person name="Wegmann U."/>
        </authorList>
    </citation>
    <scope>NUCLEOTIDE SEQUENCE [LARGE SCALE GENOMIC DNA]</scope>
</reference>
<comment type="function">
    <text evidence="4">Catalyzes the deamination of 5-methylthioadenosine and S-adenosyl-L-homocysteine into 5-methylthioinosine and S-inosyl-L-homocysteine, respectively. Is also able to deaminate adenosine.</text>
</comment>
<evidence type="ECO:0000313" key="6">
    <source>
        <dbReference type="EMBL" id="SFV72104.1"/>
    </source>
</evidence>
<dbReference type="InterPro" id="IPR023512">
    <property type="entry name" value="Deaminase_MtaD/DadD"/>
</dbReference>
<dbReference type="EC" id="3.5.4.31" evidence="4"/>
<feature type="binding site" evidence="4">
    <location>
        <position position="305"/>
    </location>
    <ligand>
        <name>Zn(2+)</name>
        <dbReference type="ChEBI" id="CHEBI:29105"/>
    </ligand>
</feature>
<feature type="binding site" evidence="4">
    <location>
        <position position="69"/>
    </location>
    <ligand>
        <name>Zn(2+)</name>
        <dbReference type="ChEBI" id="CHEBI:29105"/>
    </ligand>
</feature>
<dbReference type="RefSeq" id="WP_072331924.1">
    <property type="nucleotide sequence ID" value="NZ_DBGALU010000068.1"/>
</dbReference>
<dbReference type="EC" id="3.5.4.28" evidence="4"/>
<feature type="binding site" evidence="4">
    <location>
        <position position="217"/>
    </location>
    <ligand>
        <name>Zn(2+)</name>
        <dbReference type="ChEBI" id="CHEBI:29105"/>
    </ligand>
</feature>
<comment type="caution">
    <text evidence="4">Lacks conserved residue(s) required for the propagation of feature annotation.</text>
</comment>
<evidence type="ECO:0000313" key="7">
    <source>
        <dbReference type="Proteomes" id="UP000186323"/>
    </source>
</evidence>
<name>A0A1K1LBN1_9BACT</name>
<gene>
    <name evidence="4" type="primary">mtaD</name>
    <name evidence="6" type="ORF">DESPIGER_0202</name>
</gene>
<dbReference type="Gene3D" id="3.20.20.140">
    <property type="entry name" value="Metal-dependent hydrolases"/>
    <property type="match status" value="1"/>
</dbReference>
<dbReference type="SUPFAM" id="SSF51556">
    <property type="entry name" value="Metallo-dependent hydrolases"/>
    <property type="match status" value="1"/>
</dbReference>
<feature type="binding site" evidence="4">
    <location>
        <position position="220"/>
    </location>
    <ligand>
        <name>substrate</name>
    </ligand>
</feature>
<evidence type="ECO:0000256" key="4">
    <source>
        <dbReference type="HAMAP-Rule" id="MF_01281"/>
    </source>
</evidence>
<dbReference type="FunFam" id="3.20.20.140:FF:000014">
    <property type="entry name" value="5-methylthioadenosine/S-adenosylhomocysteine deaminase"/>
    <property type="match status" value="1"/>
</dbReference>
<keyword evidence="7" id="KW-1185">Reference proteome</keyword>
<dbReference type="PANTHER" id="PTHR43794:SF11">
    <property type="entry name" value="AMIDOHYDROLASE-RELATED DOMAIN-CONTAINING PROTEIN"/>
    <property type="match status" value="1"/>
</dbReference>
<sequence>MQTCDTLLHAGVLLTQDDDRRVLENAALAIDGGRIVALGCGRDVTAAWQAREILDLSGMLVMPGLVNAHTHAAMTFLRGLADDMPLMDWLQQKIFPVEQGLTPDLVRLGSLLGFAEMLRTGTTACVDMYIFEAAVLEAADRAGLRCLAGEGVFNFPSACCPDADAALACTREMAQRWAGHDRLHVAVMPHSVYTTTAAQLTACRELADELGLPLHIHLAETRQETALSLQQHGLRPVAHADRLGLLRPGTILAHVVDVDADEMALLARRGVSVVHNPSSNMKLASGVAPVPAMLDAGVRLALGSDGAASNNRLNMFTEMGRAALLHKAAGDPETMPARTVLDMATRGGAAALGSDGGVLAVGCPADCIALDLSAPNMQPLFNAASHAVYAATGMEVALTMVAGEVLYRDGRFSRFDYAALCAEVREMRRFVLRRLGLPETVA</sequence>
<dbReference type="KEGG" id="dpg:DESPIGER_0202"/>
<dbReference type="GO" id="GO:0090614">
    <property type="term" value="F:5'-methylthioadenosine deaminase activity"/>
    <property type="evidence" value="ECO:0007669"/>
    <property type="project" value="UniProtKB-UniRule"/>
</dbReference>
<keyword evidence="2 4" id="KW-0378">Hydrolase</keyword>
<accession>A0A1K1LBN1</accession>
<dbReference type="Proteomes" id="UP000186323">
    <property type="component" value="Chromosome I"/>
</dbReference>
<dbReference type="PANTHER" id="PTHR43794">
    <property type="entry name" value="AMINOHYDROLASE SSNA-RELATED"/>
    <property type="match status" value="1"/>
</dbReference>
<keyword evidence="3 4" id="KW-0862">Zinc</keyword>
<dbReference type="AlphaFoldDB" id="A0A1K1LBN1"/>
<dbReference type="InterPro" id="IPR050287">
    <property type="entry name" value="MTA/SAH_deaminase"/>
</dbReference>
<comment type="similarity">
    <text evidence="4">Belongs to the metallo-dependent hydrolases superfamily. MTA/SAH deaminase family.</text>
</comment>
<dbReference type="HAMAP" id="MF_01281">
    <property type="entry name" value="MTA_SAH_deamin"/>
    <property type="match status" value="1"/>
</dbReference>
<proteinExistence type="inferred from homology"/>
<dbReference type="SUPFAM" id="SSF51338">
    <property type="entry name" value="Composite domain of metallo-dependent hydrolases"/>
    <property type="match status" value="1"/>
</dbReference>
<organism evidence="6 7">
    <name type="scientific">Desulfovibrio piger</name>
    <dbReference type="NCBI Taxonomy" id="901"/>
    <lineage>
        <taxon>Bacteria</taxon>
        <taxon>Pseudomonadati</taxon>
        <taxon>Thermodesulfobacteriota</taxon>
        <taxon>Desulfovibrionia</taxon>
        <taxon>Desulfovibrionales</taxon>
        <taxon>Desulfovibrionaceae</taxon>
        <taxon>Desulfovibrio</taxon>
    </lineage>
</organism>
<dbReference type="EMBL" id="LT630450">
    <property type="protein sequence ID" value="SFV72104.1"/>
    <property type="molecule type" value="Genomic_DNA"/>
</dbReference>
<dbReference type="Pfam" id="PF01979">
    <property type="entry name" value="Amidohydro_1"/>
    <property type="match status" value="1"/>
</dbReference>
<dbReference type="CDD" id="cd01298">
    <property type="entry name" value="ATZ_TRZ_like"/>
    <property type="match status" value="1"/>
</dbReference>
<dbReference type="GO" id="GO:0046872">
    <property type="term" value="F:metal ion binding"/>
    <property type="evidence" value="ECO:0007669"/>
    <property type="project" value="UniProtKB-KW"/>
</dbReference>